<dbReference type="RefSeq" id="WP_078667763.1">
    <property type="nucleotide sequence ID" value="NZ_FUWZ01000001.1"/>
</dbReference>
<accession>A0A1T4MKM6</accession>
<gene>
    <name evidence="3" type="ORF">SAMN04488128_1011146</name>
</gene>
<dbReference type="Gene3D" id="1.10.10.2910">
    <property type="match status" value="1"/>
</dbReference>
<dbReference type="PROSITE" id="PS50943">
    <property type="entry name" value="HTH_CROC1"/>
    <property type="match status" value="1"/>
</dbReference>
<evidence type="ECO:0000256" key="1">
    <source>
        <dbReference type="ARBA" id="ARBA00007227"/>
    </source>
</evidence>
<dbReference type="AlphaFoldDB" id="A0A1T4MKM6"/>
<protein>
    <submittedName>
        <fullName evidence="3">Zn-dependent peptidase ImmA, M78 family</fullName>
    </submittedName>
</protein>
<organism evidence="3 4">
    <name type="scientific">Chitinophaga eiseniae</name>
    <dbReference type="NCBI Taxonomy" id="634771"/>
    <lineage>
        <taxon>Bacteria</taxon>
        <taxon>Pseudomonadati</taxon>
        <taxon>Bacteroidota</taxon>
        <taxon>Chitinophagia</taxon>
        <taxon>Chitinophagales</taxon>
        <taxon>Chitinophagaceae</taxon>
        <taxon>Chitinophaga</taxon>
    </lineage>
</organism>
<reference evidence="4" key="1">
    <citation type="submission" date="2017-02" db="EMBL/GenBank/DDBJ databases">
        <authorList>
            <person name="Varghese N."/>
            <person name="Submissions S."/>
        </authorList>
    </citation>
    <scope>NUCLEOTIDE SEQUENCE [LARGE SCALE GENOMIC DNA]</scope>
    <source>
        <strain evidence="4">DSM 22224</strain>
    </source>
</reference>
<dbReference type="CDD" id="cd00093">
    <property type="entry name" value="HTH_XRE"/>
    <property type="match status" value="1"/>
</dbReference>
<feature type="domain" description="HTH cro/C1-type" evidence="2">
    <location>
        <begin position="9"/>
        <end position="63"/>
    </location>
</feature>
<name>A0A1T4MKM6_9BACT</name>
<dbReference type="Proteomes" id="UP000190367">
    <property type="component" value="Unassembled WGS sequence"/>
</dbReference>
<evidence type="ECO:0000313" key="4">
    <source>
        <dbReference type="Proteomes" id="UP000190367"/>
    </source>
</evidence>
<dbReference type="Gene3D" id="1.10.260.40">
    <property type="entry name" value="lambda repressor-like DNA-binding domains"/>
    <property type="match status" value="1"/>
</dbReference>
<evidence type="ECO:0000259" key="2">
    <source>
        <dbReference type="PROSITE" id="PS50943"/>
    </source>
</evidence>
<dbReference type="Pfam" id="PF06114">
    <property type="entry name" value="Peptidase_M78"/>
    <property type="match status" value="1"/>
</dbReference>
<dbReference type="InterPro" id="IPR052345">
    <property type="entry name" value="Rad_response_metalloprotease"/>
</dbReference>
<dbReference type="PANTHER" id="PTHR43236:SF1">
    <property type="entry name" value="BLL7220 PROTEIN"/>
    <property type="match status" value="1"/>
</dbReference>
<dbReference type="SMART" id="SM00530">
    <property type="entry name" value="HTH_XRE"/>
    <property type="match status" value="1"/>
</dbReference>
<proteinExistence type="inferred from homology"/>
<dbReference type="InterPro" id="IPR001387">
    <property type="entry name" value="Cro/C1-type_HTH"/>
</dbReference>
<dbReference type="OrthoDB" id="9794834at2"/>
<comment type="similarity">
    <text evidence="1">Belongs to the short-chain fatty acyl-CoA assimilation regulator (ScfR) family.</text>
</comment>
<dbReference type="Pfam" id="PF01381">
    <property type="entry name" value="HTH_3"/>
    <property type="match status" value="1"/>
</dbReference>
<sequence>MLAINPEMIKLARESRGLNQGDLCALLGVAQGTISKIENGLIQPSPELVQNLCNVLDYPASFFSQSENIYASSYIYYRRRLSMTKKNLSVSEAKRNIIRIGIEKLLNSIDLPETNLFHWDVSQHGSPQDAAHLLRERWRLPKGKVDNLTKVIEDNGIIIVPFDFGGDKIDGISQYTEKNHPLIFVNNKLSPDRYRLTIAHELGHLILHFGNPIAEDRDVEAEAFMFASELLVPADDFRKSFEHLDFKVLTNLKLYWKVSMAALVMKAKQIGSITENQAKYLFAQLSALGYKLQEPPELSPPREYPMLIKEILQVYREQLGYTAEEMGSLLHLHYTDFQNYFNLDTGRLRVVRGAHG</sequence>
<dbReference type="InterPro" id="IPR010359">
    <property type="entry name" value="IrrE_HExxH"/>
</dbReference>
<dbReference type="PANTHER" id="PTHR43236">
    <property type="entry name" value="ANTITOXIN HIGA1"/>
    <property type="match status" value="1"/>
</dbReference>
<dbReference type="EMBL" id="FUWZ01000001">
    <property type="protein sequence ID" value="SJZ67552.1"/>
    <property type="molecule type" value="Genomic_DNA"/>
</dbReference>
<keyword evidence="4" id="KW-1185">Reference proteome</keyword>
<dbReference type="InterPro" id="IPR010982">
    <property type="entry name" value="Lambda_DNA-bd_dom_sf"/>
</dbReference>
<evidence type="ECO:0000313" key="3">
    <source>
        <dbReference type="EMBL" id="SJZ67552.1"/>
    </source>
</evidence>
<dbReference type="SUPFAM" id="SSF47413">
    <property type="entry name" value="lambda repressor-like DNA-binding domains"/>
    <property type="match status" value="1"/>
</dbReference>
<dbReference type="GO" id="GO:0003677">
    <property type="term" value="F:DNA binding"/>
    <property type="evidence" value="ECO:0007669"/>
    <property type="project" value="InterPro"/>
</dbReference>